<dbReference type="PANTHER" id="PTHR19818">
    <property type="entry name" value="ZINC FINGER PROTEIN ZIC AND GLI"/>
    <property type="match status" value="1"/>
</dbReference>
<feature type="domain" description="C2H2-type" evidence="6">
    <location>
        <begin position="39"/>
        <end position="67"/>
    </location>
</feature>
<evidence type="ECO:0000256" key="1">
    <source>
        <dbReference type="ARBA" id="ARBA00022723"/>
    </source>
</evidence>
<evidence type="ECO:0000259" key="6">
    <source>
        <dbReference type="PROSITE" id="PS50157"/>
    </source>
</evidence>
<dbReference type="InterPro" id="IPR050329">
    <property type="entry name" value="GLI_C2H2-zinc-finger"/>
</dbReference>
<dbReference type="InterPro" id="IPR013087">
    <property type="entry name" value="Znf_C2H2_type"/>
</dbReference>
<dbReference type="SMART" id="SM00355">
    <property type="entry name" value="ZnF_C2H2"/>
    <property type="match status" value="2"/>
</dbReference>
<sequence>MRHKNVLRYKCDWPECERTFLTSSQRTVHKMVHMGIKPHACQYCDKRYPQLNKLKTHQNKHHFNQLPNTSYD</sequence>
<evidence type="ECO:0000313" key="8">
    <source>
        <dbReference type="Proteomes" id="UP000759131"/>
    </source>
</evidence>
<evidence type="ECO:0000256" key="2">
    <source>
        <dbReference type="ARBA" id="ARBA00022737"/>
    </source>
</evidence>
<dbReference type="GO" id="GO:0005634">
    <property type="term" value="C:nucleus"/>
    <property type="evidence" value="ECO:0007669"/>
    <property type="project" value="UniProtKB-ARBA"/>
</dbReference>
<dbReference type="Gene3D" id="3.30.160.60">
    <property type="entry name" value="Classic Zinc Finger"/>
    <property type="match status" value="2"/>
</dbReference>
<evidence type="ECO:0000256" key="3">
    <source>
        <dbReference type="ARBA" id="ARBA00022771"/>
    </source>
</evidence>
<proteinExistence type="predicted"/>
<dbReference type="PROSITE" id="PS00028">
    <property type="entry name" value="ZINC_FINGER_C2H2_1"/>
    <property type="match status" value="2"/>
</dbReference>
<dbReference type="GO" id="GO:0000981">
    <property type="term" value="F:DNA-binding transcription factor activity, RNA polymerase II-specific"/>
    <property type="evidence" value="ECO:0007669"/>
    <property type="project" value="TreeGrafter"/>
</dbReference>
<dbReference type="AlphaFoldDB" id="A0A7R9QCC8"/>
<dbReference type="EMBL" id="CAJPIZ010023879">
    <property type="protein sequence ID" value="CAG2118334.1"/>
    <property type="molecule type" value="Genomic_DNA"/>
</dbReference>
<dbReference type="GO" id="GO:0045944">
    <property type="term" value="P:positive regulation of transcription by RNA polymerase II"/>
    <property type="evidence" value="ECO:0007669"/>
    <property type="project" value="UniProtKB-ARBA"/>
</dbReference>
<reference evidence="7" key="1">
    <citation type="submission" date="2020-11" db="EMBL/GenBank/DDBJ databases">
        <authorList>
            <person name="Tran Van P."/>
        </authorList>
    </citation>
    <scope>NUCLEOTIDE SEQUENCE</scope>
</reference>
<protein>
    <recommendedName>
        <fullName evidence="6">C2H2-type domain-containing protein</fullName>
    </recommendedName>
</protein>
<dbReference type="PROSITE" id="PS50157">
    <property type="entry name" value="ZINC_FINGER_C2H2_2"/>
    <property type="match status" value="2"/>
</dbReference>
<name>A0A7R9QCC8_9ACAR</name>
<dbReference type="Pfam" id="PF00096">
    <property type="entry name" value="zf-C2H2"/>
    <property type="match status" value="1"/>
</dbReference>
<evidence type="ECO:0000313" key="7">
    <source>
        <dbReference type="EMBL" id="CAD7640608.1"/>
    </source>
</evidence>
<dbReference type="SUPFAM" id="SSF57667">
    <property type="entry name" value="beta-beta-alpha zinc fingers"/>
    <property type="match status" value="1"/>
</dbReference>
<feature type="domain" description="C2H2-type" evidence="6">
    <location>
        <begin position="9"/>
        <end position="38"/>
    </location>
</feature>
<organism evidence="7">
    <name type="scientific">Medioppia subpectinata</name>
    <dbReference type="NCBI Taxonomy" id="1979941"/>
    <lineage>
        <taxon>Eukaryota</taxon>
        <taxon>Metazoa</taxon>
        <taxon>Ecdysozoa</taxon>
        <taxon>Arthropoda</taxon>
        <taxon>Chelicerata</taxon>
        <taxon>Arachnida</taxon>
        <taxon>Acari</taxon>
        <taxon>Acariformes</taxon>
        <taxon>Sarcoptiformes</taxon>
        <taxon>Oribatida</taxon>
        <taxon>Brachypylina</taxon>
        <taxon>Oppioidea</taxon>
        <taxon>Oppiidae</taxon>
        <taxon>Medioppia</taxon>
    </lineage>
</organism>
<dbReference type="PANTHER" id="PTHR19818:SF139">
    <property type="entry name" value="PAIR-RULE PROTEIN ODD-PAIRED"/>
    <property type="match status" value="1"/>
</dbReference>
<evidence type="ECO:0000256" key="5">
    <source>
        <dbReference type="PROSITE-ProRule" id="PRU00042"/>
    </source>
</evidence>
<keyword evidence="2" id="KW-0677">Repeat</keyword>
<dbReference type="Proteomes" id="UP000759131">
    <property type="component" value="Unassembled WGS sequence"/>
</dbReference>
<keyword evidence="3 5" id="KW-0863">Zinc-finger</keyword>
<dbReference type="OrthoDB" id="6505018at2759"/>
<evidence type="ECO:0000256" key="4">
    <source>
        <dbReference type="ARBA" id="ARBA00022833"/>
    </source>
</evidence>
<dbReference type="FunFam" id="3.30.160.60:FF:000065">
    <property type="entry name" value="B-cell CLL/lymphoma 6, member B"/>
    <property type="match status" value="1"/>
</dbReference>
<keyword evidence="8" id="KW-1185">Reference proteome</keyword>
<accession>A0A7R9QCC8</accession>
<gene>
    <name evidence="7" type="ORF">OSB1V03_LOCUS18286</name>
</gene>
<dbReference type="InterPro" id="IPR036236">
    <property type="entry name" value="Znf_C2H2_sf"/>
</dbReference>
<dbReference type="GO" id="GO:0008270">
    <property type="term" value="F:zinc ion binding"/>
    <property type="evidence" value="ECO:0007669"/>
    <property type="project" value="UniProtKB-KW"/>
</dbReference>
<keyword evidence="1" id="KW-0479">Metal-binding</keyword>
<keyword evidence="4" id="KW-0862">Zinc</keyword>
<dbReference type="EMBL" id="OC878454">
    <property type="protein sequence ID" value="CAD7640608.1"/>
    <property type="molecule type" value="Genomic_DNA"/>
</dbReference>
<dbReference type="GO" id="GO:0000978">
    <property type="term" value="F:RNA polymerase II cis-regulatory region sequence-specific DNA binding"/>
    <property type="evidence" value="ECO:0007669"/>
    <property type="project" value="TreeGrafter"/>
</dbReference>